<dbReference type="OrthoDB" id="212436at2"/>
<dbReference type="PROSITE" id="PS50850">
    <property type="entry name" value="MFS"/>
    <property type="match status" value="1"/>
</dbReference>
<feature type="transmembrane region" description="Helical" evidence="7">
    <location>
        <begin position="132"/>
        <end position="152"/>
    </location>
</feature>
<dbReference type="CDD" id="cd17324">
    <property type="entry name" value="MFS_NepI_like"/>
    <property type="match status" value="1"/>
</dbReference>
<feature type="transmembrane region" description="Helical" evidence="7">
    <location>
        <begin position="39"/>
        <end position="58"/>
    </location>
</feature>
<dbReference type="Gene3D" id="1.20.1250.20">
    <property type="entry name" value="MFS general substrate transporter like domains"/>
    <property type="match status" value="1"/>
</dbReference>
<name>A0A5J5GBZ0_9BACL</name>
<proteinExistence type="predicted"/>
<dbReference type="EMBL" id="VYKK01000012">
    <property type="protein sequence ID" value="KAA9004954.1"/>
    <property type="molecule type" value="Genomic_DNA"/>
</dbReference>
<dbReference type="PRINTS" id="PR01035">
    <property type="entry name" value="TCRTETA"/>
</dbReference>
<evidence type="ECO:0000256" key="2">
    <source>
        <dbReference type="ARBA" id="ARBA00022448"/>
    </source>
</evidence>
<keyword evidence="2" id="KW-0813">Transport</keyword>
<evidence type="ECO:0000256" key="6">
    <source>
        <dbReference type="ARBA" id="ARBA00023136"/>
    </source>
</evidence>
<feature type="transmembrane region" description="Helical" evidence="7">
    <location>
        <begin position="242"/>
        <end position="263"/>
    </location>
</feature>
<feature type="transmembrane region" description="Helical" evidence="7">
    <location>
        <begin position="297"/>
        <end position="316"/>
    </location>
</feature>
<evidence type="ECO:0000256" key="4">
    <source>
        <dbReference type="ARBA" id="ARBA00022692"/>
    </source>
</evidence>
<dbReference type="AlphaFoldDB" id="A0A5J5GBZ0"/>
<dbReference type="InterPro" id="IPR020846">
    <property type="entry name" value="MFS_dom"/>
</dbReference>
<accession>A0A5J5GBZ0</accession>
<feature type="transmembrane region" description="Helical" evidence="7">
    <location>
        <begin position="270"/>
        <end position="285"/>
    </location>
</feature>
<dbReference type="PANTHER" id="PTHR43124">
    <property type="entry name" value="PURINE EFFLUX PUMP PBUE"/>
    <property type="match status" value="1"/>
</dbReference>
<keyword evidence="4 7" id="KW-0812">Transmembrane</keyword>
<feature type="transmembrane region" description="Helical" evidence="7">
    <location>
        <begin position="70"/>
        <end position="94"/>
    </location>
</feature>
<dbReference type="InterPro" id="IPR036259">
    <property type="entry name" value="MFS_trans_sf"/>
</dbReference>
<evidence type="ECO:0000256" key="3">
    <source>
        <dbReference type="ARBA" id="ARBA00022475"/>
    </source>
</evidence>
<keyword evidence="10" id="KW-1185">Reference proteome</keyword>
<dbReference type="InterPro" id="IPR050189">
    <property type="entry name" value="MFS_Efflux_Transporters"/>
</dbReference>
<keyword evidence="6 7" id="KW-0472">Membrane</keyword>
<protein>
    <submittedName>
        <fullName evidence="9">MFS transporter</fullName>
    </submittedName>
</protein>
<evidence type="ECO:0000259" key="8">
    <source>
        <dbReference type="PROSITE" id="PS50850"/>
    </source>
</evidence>
<sequence length="412" mass="44295">MRKILSLYFLIMFIIGTDTFLTSPLLPTLRHEFNISVEASGWLVGAYALGFALFALVAGPLSDGLNRKKVMLFGILGFSVSTFLCGVANGFWTMVLFRGLAGVFAAFTSPQVWATIPILVPPQKIMRSMGIATAGLAVSQTLGVPIGTYLAVQSWKMPFFIIGACAFLLFLLIIWIVPDFKPAISGKQPSIVGRYGTLLGEGKAKKSFLAYFVFQSGNFAVFSFLGTWLADKFDLTVSEIGNVLIFMGLGNIIGSFFGSNVVAKLGKRNTLLYGIAIMGILYLLLNTTTSPALVKVSYFFLYIIAGTIFPIMMALLQTLSTTARGTIAALSNATMYAATTFGTYIAGILYAQWNGFVGVTLFAAVCYALSIWLWMRSGVAQASEAAAQGPAAVSAAIASQPSGRHLFRRTKS</sequence>
<dbReference type="RefSeq" id="WP_150458106.1">
    <property type="nucleotide sequence ID" value="NZ_VYKK01000012.1"/>
</dbReference>
<evidence type="ECO:0000313" key="9">
    <source>
        <dbReference type="EMBL" id="KAA9004954.1"/>
    </source>
</evidence>
<feature type="transmembrane region" description="Helical" evidence="7">
    <location>
        <begin position="208"/>
        <end position="230"/>
    </location>
</feature>
<dbReference type="Pfam" id="PF07690">
    <property type="entry name" value="MFS_1"/>
    <property type="match status" value="2"/>
</dbReference>
<feature type="transmembrane region" description="Helical" evidence="7">
    <location>
        <begin position="328"/>
        <end position="350"/>
    </location>
</feature>
<dbReference type="SUPFAM" id="SSF103473">
    <property type="entry name" value="MFS general substrate transporter"/>
    <property type="match status" value="1"/>
</dbReference>
<feature type="transmembrane region" description="Helical" evidence="7">
    <location>
        <begin position="7"/>
        <end position="27"/>
    </location>
</feature>
<reference evidence="9 10" key="1">
    <citation type="submission" date="2019-09" db="EMBL/GenBank/DDBJ databases">
        <title>Bacillus ochoae sp. nov., Paenibacillus whitsoniae sp. nov., Paenibacillus spiritus sp. nov. Isolated from the Mars Exploration Rover during spacecraft assembly.</title>
        <authorList>
            <person name="Seuylemezian A."/>
            <person name="Vaishampayan P."/>
        </authorList>
    </citation>
    <scope>NUCLEOTIDE SEQUENCE [LARGE SCALE GENOMIC DNA]</scope>
    <source>
        <strain evidence="9 10">MER_111</strain>
    </source>
</reference>
<evidence type="ECO:0000256" key="7">
    <source>
        <dbReference type="SAM" id="Phobius"/>
    </source>
</evidence>
<dbReference type="InterPro" id="IPR011701">
    <property type="entry name" value="MFS"/>
</dbReference>
<dbReference type="GO" id="GO:0005886">
    <property type="term" value="C:plasma membrane"/>
    <property type="evidence" value="ECO:0007669"/>
    <property type="project" value="UniProtKB-SubCell"/>
</dbReference>
<comment type="subcellular location">
    <subcellularLocation>
        <location evidence="1">Cell membrane</location>
        <topology evidence="1">Multi-pass membrane protein</topology>
    </subcellularLocation>
</comment>
<feature type="transmembrane region" description="Helical" evidence="7">
    <location>
        <begin position="356"/>
        <end position="375"/>
    </location>
</feature>
<keyword evidence="3" id="KW-1003">Cell membrane</keyword>
<keyword evidence="5 7" id="KW-1133">Transmembrane helix</keyword>
<evidence type="ECO:0000256" key="1">
    <source>
        <dbReference type="ARBA" id="ARBA00004651"/>
    </source>
</evidence>
<evidence type="ECO:0000256" key="5">
    <source>
        <dbReference type="ARBA" id="ARBA00022989"/>
    </source>
</evidence>
<organism evidence="9 10">
    <name type="scientific">Paenibacillus spiritus</name>
    <dbReference type="NCBI Taxonomy" id="2496557"/>
    <lineage>
        <taxon>Bacteria</taxon>
        <taxon>Bacillati</taxon>
        <taxon>Bacillota</taxon>
        <taxon>Bacilli</taxon>
        <taxon>Bacillales</taxon>
        <taxon>Paenibacillaceae</taxon>
        <taxon>Paenibacillus</taxon>
    </lineage>
</organism>
<gene>
    <name evidence="9" type="ORF">F4V43_10050</name>
</gene>
<dbReference type="GO" id="GO:0022857">
    <property type="term" value="F:transmembrane transporter activity"/>
    <property type="evidence" value="ECO:0007669"/>
    <property type="project" value="InterPro"/>
</dbReference>
<evidence type="ECO:0000313" key="10">
    <source>
        <dbReference type="Proteomes" id="UP000367750"/>
    </source>
</evidence>
<feature type="transmembrane region" description="Helical" evidence="7">
    <location>
        <begin position="158"/>
        <end position="177"/>
    </location>
</feature>
<dbReference type="Proteomes" id="UP000367750">
    <property type="component" value="Unassembled WGS sequence"/>
</dbReference>
<feature type="domain" description="Major facilitator superfamily (MFS) profile" evidence="8">
    <location>
        <begin position="4"/>
        <end position="378"/>
    </location>
</feature>
<comment type="caution">
    <text evidence="9">The sequence shown here is derived from an EMBL/GenBank/DDBJ whole genome shotgun (WGS) entry which is preliminary data.</text>
</comment>
<dbReference type="InterPro" id="IPR001958">
    <property type="entry name" value="Tet-R_TetA/multi-R_MdtG-like"/>
</dbReference>
<dbReference type="PANTHER" id="PTHR43124:SF3">
    <property type="entry name" value="CHLORAMPHENICOL EFFLUX PUMP RV0191"/>
    <property type="match status" value="1"/>
</dbReference>
<feature type="transmembrane region" description="Helical" evidence="7">
    <location>
        <begin position="100"/>
        <end position="120"/>
    </location>
</feature>